<dbReference type="Gene3D" id="2.40.30.170">
    <property type="match status" value="1"/>
</dbReference>
<dbReference type="Gene3D" id="2.40.420.20">
    <property type="match status" value="1"/>
</dbReference>
<dbReference type="AlphaFoldDB" id="A0A5B9DQK1"/>
<dbReference type="PANTHER" id="PTHR30469">
    <property type="entry name" value="MULTIDRUG RESISTANCE PROTEIN MDTA"/>
    <property type="match status" value="1"/>
</dbReference>
<feature type="domain" description="CusB-like beta-barrel" evidence="4">
    <location>
        <begin position="240"/>
        <end position="310"/>
    </location>
</feature>
<dbReference type="RefSeq" id="WP_147657032.1">
    <property type="nucleotide sequence ID" value="NZ_BMFM01000001.1"/>
</dbReference>
<evidence type="ECO:0000313" key="6">
    <source>
        <dbReference type="Proteomes" id="UP000321062"/>
    </source>
</evidence>
<evidence type="ECO:0000259" key="3">
    <source>
        <dbReference type="Pfam" id="PF25917"/>
    </source>
</evidence>
<dbReference type="FunFam" id="2.40.30.170:FF:000010">
    <property type="entry name" value="Efflux RND transporter periplasmic adaptor subunit"/>
    <property type="match status" value="1"/>
</dbReference>
<dbReference type="Pfam" id="PF25917">
    <property type="entry name" value="BSH_RND"/>
    <property type="match status" value="1"/>
</dbReference>
<feature type="region of interest" description="Disordered" evidence="2">
    <location>
        <begin position="385"/>
        <end position="431"/>
    </location>
</feature>
<name>A0A5B9DQK1_9HYPH</name>
<feature type="compositionally biased region" description="Gly residues" evidence="2">
    <location>
        <begin position="387"/>
        <end position="410"/>
    </location>
</feature>
<dbReference type="KEGG" id="yti:FNA67_16510"/>
<dbReference type="Pfam" id="PF25954">
    <property type="entry name" value="Beta-barrel_RND_2"/>
    <property type="match status" value="1"/>
</dbReference>
<dbReference type="Proteomes" id="UP000321062">
    <property type="component" value="Chromosome"/>
</dbReference>
<dbReference type="InterPro" id="IPR058792">
    <property type="entry name" value="Beta-barrel_RND_2"/>
</dbReference>
<dbReference type="NCBIfam" id="TIGR01730">
    <property type="entry name" value="RND_mfp"/>
    <property type="match status" value="1"/>
</dbReference>
<dbReference type="InterPro" id="IPR006143">
    <property type="entry name" value="RND_pump_MFP"/>
</dbReference>
<dbReference type="OrthoDB" id="9806939at2"/>
<feature type="compositionally biased region" description="Low complexity" evidence="2">
    <location>
        <begin position="39"/>
        <end position="54"/>
    </location>
</feature>
<feature type="region of interest" description="Disordered" evidence="2">
    <location>
        <begin position="39"/>
        <end position="77"/>
    </location>
</feature>
<reference evidence="5 6" key="1">
    <citation type="journal article" date="2015" name="Int. J. Syst. Evol. Microbiol.">
        <title>Youhaiella tibetensis gen. nov., sp. nov., isolated from subsurface sediment.</title>
        <authorList>
            <person name="Wang Y.X."/>
            <person name="Huang F.Q."/>
            <person name="Nogi Y."/>
            <person name="Pang S.J."/>
            <person name="Wang P.K."/>
            <person name="Lv J."/>
        </authorList>
    </citation>
    <scope>NUCLEOTIDE SEQUENCE [LARGE SCALE GENOMIC DNA]</scope>
    <source>
        <strain evidence="6">fig4</strain>
    </source>
</reference>
<dbReference type="InterPro" id="IPR058625">
    <property type="entry name" value="MdtA-like_BSH"/>
</dbReference>
<dbReference type="EMBL" id="CP041690">
    <property type="protein sequence ID" value="QEE21690.1"/>
    <property type="molecule type" value="Genomic_DNA"/>
</dbReference>
<feature type="compositionally biased region" description="Gly residues" evidence="2">
    <location>
        <begin position="55"/>
        <end position="76"/>
    </location>
</feature>
<dbReference type="GO" id="GO:0015562">
    <property type="term" value="F:efflux transmembrane transporter activity"/>
    <property type="evidence" value="ECO:0007669"/>
    <property type="project" value="TreeGrafter"/>
</dbReference>
<evidence type="ECO:0000313" key="5">
    <source>
        <dbReference type="EMBL" id="QEE21690.1"/>
    </source>
</evidence>
<dbReference type="Gene3D" id="2.40.50.100">
    <property type="match status" value="1"/>
</dbReference>
<comment type="similarity">
    <text evidence="1">Belongs to the membrane fusion protein (MFP) (TC 8.A.1) family.</text>
</comment>
<evidence type="ECO:0000256" key="2">
    <source>
        <dbReference type="SAM" id="MobiDB-lite"/>
    </source>
</evidence>
<dbReference type="GO" id="GO:1990281">
    <property type="term" value="C:efflux pump complex"/>
    <property type="evidence" value="ECO:0007669"/>
    <property type="project" value="TreeGrafter"/>
</dbReference>
<sequence>MLKQLLVTIVVLVLAVAGYVFLVPGARENLARVGITLPGGETSQQSGGQTAGAPQGRGAGGQGGQGAPGGQRGGGARTITVATKPVTSSIINNKLSAIGDGSALHSVTVTSQSGGTLNELLVSPGDVVKAGDIIGHLDSQAEQIAFDKASLAAKNAEDALKRSTELQKSNSVSAAALTTAQLANDQAALDFRNAKLALDRRSIVAPIGGTVGLMQVTPGNYLSSNAAVTTIEDDSQLLVTFWVPERFAPLIKPGMAIEASATALPGQTFTGSVNAIDNRVDPASRTLQVQALIPNDQKLMRAGMSFAVTLDFPGEQFASVDPLAIQWSAAGPYVWKLAEGKVGKGMVQIVQRNSDGILVTGDVKEGEEVVTEGVLQLSDGSAVRVLGQGGGQQGQGNGQQGQGQGQGAQGQGQTQGNTHKGGGQQPAATQQ</sequence>
<evidence type="ECO:0000256" key="1">
    <source>
        <dbReference type="ARBA" id="ARBA00009477"/>
    </source>
</evidence>
<feature type="domain" description="Multidrug resistance protein MdtA-like barrel-sandwich hybrid" evidence="3">
    <location>
        <begin position="106"/>
        <end position="228"/>
    </location>
</feature>
<dbReference type="Gene3D" id="1.10.287.470">
    <property type="entry name" value="Helix hairpin bin"/>
    <property type="match status" value="1"/>
</dbReference>
<accession>A0A5B9DQK1</accession>
<dbReference type="SUPFAM" id="SSF111369">
    <property type="entry name" value="HlyD-like secretion proteins"/>
    <property type="match status" value="1"/>
</dbReference>
<proteinExistence type="inferred from homology"/>
<evidence type="ECO:0000259" key="4">
    <source>
        <dbReference type="Pfam" id="PF25954"/>
    </source>
</evidence>
<keyword evidence="6" id="KW-1185">Reference proteome</keyword>
<organism evidence="5 6">
    <name type="scientific">Paradevosia tibetensis</name>
    <dbReference type="NCBI Taxonomy" id="1447062"/>
    <lineage>
        <taxon>Bacteria</taxon>
        <taxon>Pseudomonadati</taxon>
        <taxon>Pseudomonadota</taxon>
        <taxon>Alphaproteobacteria</taxon>
        <taxon>Hyphomicrobiales</taxon>
        <taxon>Devosiaceae</taxon>
        <taxon>Paradevosia</taxon>
    </lineage>
</organism>
<protein>
    <submittedName>
        <fullName evidence="5">Efflux RND transporter periplasmic adaptor subunit</fullName>
    </submittedName>
</protein>
<gene>
    <name evidence="5" type="ORF">FNA67_16510</name>
</gene>
<dbReference type="PANTHER" id="PTHR30469:SF11">
    <property type="entry name" value="BLL4320 PROTEIN"/>
    <property type="match status" value="1"/>
</dbReference>